<gene>
    <name evidence="1" type="ORF">DB895_13215</name>
</gene>
<dbReference type="AlphaFoldDB" id="A0A2U1JFT2"/>
<organism evidence="1 2">
    <name type="scientific">Flavobacterium psychrotolerans</name>
    <dbReference type="NCBI Taxonomy" id="2169410"/>
    <lineage>
        <taxon>Bacteria</taxon>
        <taxon>Pseudomonadati</taxon>
        <taxon>Bacteroidota</taxon>
        <taxon>Flavobacteriia</taxon>
        <taxon>Flavobacteriales</taxon>
        <taxon>Flavobacteriaceae</taxon>
        <taxon>Flavobacterium</taxon>
    </lineage>
</organism>
<sequence length="71" mass="7717">MYASASLGLFQKSGANVFSSSLVISISLASTSKIPPQRTKALHNTFYLFGSCHKLCNFVIAKIVFFCVVEP</sequence>
<keyword evidence="2" id="KW-1185">Reference proteome</keyword>
<evidence type="ECO:0000313" key="1">
    <source>
        <dbReference type="EMBL" id="PWA03996.1"/>
    </source>
</evidence>
<dbReference type="Proteomes" id="UP000245449">
    <property type="component" value="Unassembled WGS sequence"/>
</dbReference>
<dbReference type="EMBL" id="QCZI01000022">
    <property type="protein sequence ID" value="PWA03996.1"/>
    <property type="molecule type" value="Genomic_DNA"/>
</dbReference>
<proteinExistence type="predicted"/>
<protein>
    <submittedName>
        <fullName evidence="1">Uncharacterized protein</fullName>
    </submittedName>
</protein>
<reference evidence="1 2" key="1">
    <citation type="submission" date="2018-04" db="EMBL/GenBank/DDBJ databases">
        <title>Flavobacterium sp. nov., isolated from glacier ice.</title>
        <authorList>
            <person name="Liu Q."/>
            <person name="Xin Y.-H."/>
        </authorList>
    </citation>
    <scope>NUCLEOTIDE SEQUENCE [LARGE SCALE GENOMIC DNA]</scope>
    <source>
        <strain evidence="1 2">RB1R5</strain>
    </source>
</reference>
<evidence type="ECO:0000313" key="2">
    <source>
        <dbReference type="Proteomes" id="UP000245449"/>
    </source>
</evidence>
<accession>A0A2U1JFT2</accession>
<name>A0A2U1JFT2_9FLAO</name>
<comment type="caution">
    <text evidence="1">The sequence shown here is derived from an EMBL/GenBank/DDBJ whole genome shotgun (WGS) entry which is preliminary data.</text>
</comment>